<dbReference type="InParanoid" id="H3GJ41"/>
<dbReference type="PROSITE" id="PS00616">
    <property type="entry name" value="HIS_ACID_PHOSPHAT_1"/>
    <property type="match status" value="1"/>
</dbReference>
<accession>H3GJ41</accession>
<dbReference type="AlphaFoldDB" id="H3GJ41"/>
<dbReference type="Proteomes" id="UP000005238">
    <property type="component" value="Unassembled WGS sequence"/>
</dbReference>
<evidence type="ECO:0000256" key="2">
    <source>
        <dbReference type="ARBA" id="ARBA00022801"/>
    </source>
</evidence>
<dbReference type="SUPFAM" id="SSF53254">
    <property type="entry name" value="Phosphoglycerate mutase-like"/>
    <property type="match status" value="1"/>
</dbReference>
<dbReference type="PANTHER" id="PTHR11567:SF110">
    <property type="entry name" value="2-PHOSPHOXYLOSE PHOSPHATASE 1"/>
    <property type="match status" value="1"/>
</dbReference>
<evidence type="ECO:0000313" key="4">
    <source>
        <dbReference type="Proteomes" id="UP000005238"/>
    </source>
</evidence>
<dbReference type="EnsemblProtists" id="Phyra76137">
    <property type="protein sequence ID" value="Phyra76137"/>
    <property type="gene ID" value="Phyra76137"/>
</dbReference>
<evidence type="ECO:0008006" key="5">
    <source>
        <dbReference type="Google" id="ProtNLM"/>
    </source>
</evidence>
<reference evidence="4" key="1">
    <citation type="journal article" date="2006" name="Science">
        <title>Phytophthora genome sequences uncover evolutionary origins and mechanisms of pathogenesis.</title>
        <authorList>
            <person name="Tyler B.M."/>
            <person name="Tripathy S."/>
            <person name="Zhang X."/>
            <person name="Dehal P."/>
            <person name="Jiang R.H."/>
            <person name="Aerts A."/>
            <person name="Arredondo F.D."/>
            <person name="Baxter L."/>
            <person name="Bensasson D."/>
            <person name="Beynon J.L."/>
            <person name="Chapman J."/>
            <person name="Damasceno C.M."/>
            <person name="Dorrance A.E."/>
            <person name="Dou D."/>
            <person name="Dickerman A.W."/>
            <person name="Dubchak I.L."/>
            <person name="Garbelotto M."/>
            <person name="Gijzen M."/>
            <person name="Gordon S.G."/>
            <person name="Govers F."/>
            <person name="Grunwald N.J."/>
            <person name="Huang W."/>
            <person name="Ivors K.L."/>
            <person name="Jones R.W."/>
            <person name="Kamoun S."/>
            <person name="Krampis K."/>
            <person name="Lamour K.H."/>
            <person name="Lee M.K."/>
            <person name="McDonald W.H."/>
            <person name="Medina M."/>
            <person name="Meijer H.J."/>
            <person name="Nordberg E.K."/>
            <person name="Maclean D.J."/>
            <person name="Ospina-Giraldo M.D."/>
            <person name="Morris P.F."/>
            <person name="Phuntumart V."/>
            <person name="Putnam N.H."/>
            <person name="Rash S."/>
            <person name="Rose J.K."/>
            <person name="Sakihama Y."/>
            <person name="Salamov A.A."/>
            <person name="Savidor A."/>
            <person name="Scheuring C.F."/>
            <person name="Smith B.M."/>
            <person name="Sobral B.W."/>
            <person name="Terry A."/>
            <person name="Torto-Alalibo T.A."/>
            <person name="Win J."/>
            <person name="Xu Z."/>
            <person name="Zhang H."/>
            <person name="Grigoriev I.V."/>
            <person name="Rokhsar D.S."/>
            <person name="Boore J.L."/>
        </authorList>
    </citation>
    <scope>NUCLEOTIDE SEQUENCE [LARGE SCALE GENOMIC DNA]</scope>
    <source>
        <strain evidence="4">Pr102</strain>
    </source>
</reference>
<dbReference type="InterPro" id="IPR050645">
    <property type="entry name" value="Histidine_acid_phosphatase"/>
</dbReference>
<dbReference type="VEuPathDB" id="FungiDB:KRP22_5299"/>
<name>H3GJ41_PHYRM</name>
<evidence type="ECO:0000313" key="3">
    <source>
        <dbReference type="EnsemblProtists" id="Phyra76137"/>
    </source>
</evidence>
<dbReference type="PANTHER" id="PTHR11567">
    <property type="entry name" value="ACID PHOSPHATASE-RELATED"/>
    <property type="match status" value="1"/>
</dbReference>
<comment type="similarity">
    <text evidence="1">Belongs to the histidine acid phosphatase family.</text>
</comment>
<dbReference type="Pfam" id="PF00328">
    <property type="entry name" value="His_Phos_2"/>
    <property type="match status" value="2"/>
</dbReference>
<proteinExistence type="inferred from homology"/>
<dbReference type="GO" id="GO:0016791">
    <property type="term" value="F:phosphatase activity"/>
    <property type="evidence" value="ECO:0000318"/>
    <property type="project" value="GO_Central"/>
</dbReference>
<dbReference type="OMA" id="REHEMAP"/>
<reference evidence="3" key="2">
    <citation type="submission" date="2015-06" db="UniProtKB">
        <authorList>
            <consortium name="EnsemblProtists"/>
        </authorList>
    </citation>
    <scope>IDENTIFICATION</scope>
    <source>
        <strain evidence="3">Pr102</strain>
    </source>
</reference>
<organism evidence="3 4">
    <name type="scientific">Phytophthora ramorum</name>
    <name type="common">Sudden oak death agent</name>
    <dbReference type="NCBI Taxonomy" id="164328"/>
    <lineage>
        <taxon>Eukaryota</taxon>
        <taxon>Sar</taxon>
        <taxon>Stramenopiles</taxon>
        <taxon>Oomycota</taxon>
        <taxon>Peronosporomycetes</taxon>
        <taxon>Peronosporales</taxon>
        <taxon>Peronosporaceae</taxon>
        <taxon>Phytophthora</taxon>
    </lineage>
</organism>
<dbReference type="InterPro" id="IPR033379">
    <property type="entry name" value="Acid_Pase_AS"/>
</dbReference>
<dbReference type="eggNOG" id="KOG3720">
    <property type="taxonomic scope" value="Eukaryota"/>
</dbReference>
<dbReference type="InterPro" id="IPR000560">
    <property type="entry name" value="His_Pase_clade-2"/>
</dbReference>
<keyword evidence="4" id="KW-1185">Reference proteome</keyword>
<keyword evidence="2" id="KW-0378">Hydrolase</keyword>
<protein>
    <recommendedName>
        <fullName evidence="5">Histidine acid phosphatase</fullName>
    </recommendedName>
</protein>
<dbReference type="HOGENOM" id="CLU_062344_0_0_1"/>
<evidence type="ECO:0000256" key="1">
    <source>
        <dbReference type="ARBA" id="ARBA00005375"/>
    </source>
</evidence>
<dbReference type="EMBL" id="DS566013">
    <property type="status" value="NOT_ANNOTATED_CDS"/>
    <property type="molecule type" value="Genomic_DNA"/>
</dbReference>
<dbReference type="Gene3D" id="3.40.50.1240">
    <property type="entry name" value="Phosphoglycerate mutase-like"/>
    <property type="match status" value="1"/>
</dbReference>
<dbReference type="CDD" id="cd07061">
    <property type="entry name" value="HP_HAP_like"/>
    <property type="match status" value="1"/>
</dbReference>
<dbReference type="VEuPathDB" id="FungiDB:KRP23_5919"/>
<dbReference type="InterPro" id="IPR029033">
    <property type="entry name" value="His_PPase_superfam"/>
</dbReference>
<sequence>MGLRLRQLQVVHRHGDRTPLLNIFKGSINSRSEEEEALLWGRQLPEATQLAHIRSKFSVHLGGDAQSSFQQRPFGYLTTRGIEQMTMRGDRLREFCKKEELRLDEVTPEQIQIFSNAYTRTQLSAQALLDGLLRDQPQLTPPVSVLPPEKDIINTYGVFPEIMEMKAAMEKDNAEFAAREHEMAPVKQELMKLFPAFNSGLVPFSWLTPADYYVCRRVHQAPYILGTEVHGEATERHLGFRFHQFYSHRTILKLVAGRLMHNMLREVIQTSVHGDACNTALDKVVDSFSDLQMQKVLWEHSESKKLVIYSGHDVSLLAVLRTMDAEITNNIDWWPEYSSALALELLEDENGKFFVRTRLNGEFLAIGESPNGLCSPDRFRDIVVDHIGDHVD</sequence>